<gene>
    <name evidence="1" type="ORF">NEPTK9_001562</name>
</gene>
<keyword evidence="2" id="KW-1185">Reference proteome</keyword>
<organism evidence="1 2">
    <name type="scientific">Candidatus Neptunichlamydia vexilliferae</name>
    <dbReference type="NCBI Taxonomy" id="1651774"/>
    <lineage>
        <taxon>Bacteria</taxon>
        <taxon>Pseudomonadati</taxon>
        <taxon>Chlamydiota</taxon>
        <taxon>Chlamydiia</taxon>
        <taxon>Parachlamydiales</taxon>
        <taxon>Simkaniaceae</taxon>
        <taxon>Candidatus Neptunichlamydia</taxon>
    </lineage>
</organism>
<dbReference type="EMBL" id="JAAEJV010000066">
    <property type="protein sequence ID" value="MBF5060036.1"/>
    <property type="molecule type" value="Genomic_DNA"/>
</dbReference>
<sequence length="63" mass="7008">MGLSWGSSRRDSFQRGKLGVFSFTGTKGTRLVDGTAAKAEKQHSNKKAEVIANFIFLMVKLRF</sequence>
<comment type="caution">
    <text evidence="1">The sequence shown here is derived from an EMBL/GenBank/DDBJ whole genome shotgun (WGS) entry which is preliminary data.</text>
</comment>
<accession>A0ABS0B2S4</accession>
<dbReference type="Proteomes" id="UP001194714">
    <property type="component" value="Unassembled WGS sequence"/>
</dbReference>
<evidence type="ECO:0000313" key="1">
    <source>
        <dbReference type="EMBL" id="MBF5060036.1"/>
    </source>
</evidence>
<protein>
    <submittedName>
        <fullName evidence="1">Uncharacterized protein</fullName>
    </submittedName>
</protein>
<proteinExistence type="predicted"/>
<reference evidence="1 2" key="1">
    <citation type="submission" date="2020-01" db="EMBL/GenBank/DDBJ databases">
        <title>Draft genome sequence of Cand. Neptunochlamydia vexilliferae K9.</title>
        <authorList>
            <person name="Schulz F."/>
            <person name="Koestlbacher S."/>
            <person name="Wascher F."/>
            <person name="Pizzetti I."/>
            <person name="Horn M."/>
        </authorList>
    </citation>
    <scope>NUCLEOTIDE SEQUENCE [LARGE SCALE GENOMIC DNA]</scope>
    <source>
        <strain evidence="1 2">K9</strain>
    </source>
</reference>
<name>A0ABS0B2S4_9BACT</name>
<evidence type="ECO:0000313" key="2">
    <source>
        <dbReference type="Proteomes" id="UP001194714"/>
    </source>
</evidence>